<proteinExistence type="predicted"/>
<dbReference type="EMBL" id="LAZR01038601">
    <property type="protein sequence ID" value="KKL19128.1"/>
    <property type="molecule type" value="Genomic_DNA"/>
</dbReference>
<dbReference type="Pfam" id="PF18925">
    <property type="entry name" value="DUF5675"/>
    <property type="match status" value="1"/>
</dbReference>
<protein>
    <recommendedName>
        <fullName evidence="1">DUF5675 domain-containing protein</fullName>
    </recommendedName>
</protein>
<accession>A0A0F9E533</accession>
<evidence type="ECO:0000259" key="1">
    <source>
        <dbReference type="Pfam" id="PF18925"/>
    </source>
</evidence>
<reference evidence="2" key="1">
    <citation type="journal article" date="2015" name="Nature">
        <title>Complex archaea that bridge the gap between prokaryotes and eukaryotes.</title>
        <authorList>
            <person name="Spang A."/>
            <person name="Saw J.H."/>
            <person name="Jorgensen S.L."/>
            <person name="Zaremba-Niedzwiedzka K."/>
            <person name="Martijn J."/>
            <person name="Lind A.E."/>
            <person name="van Eijk R."/>
            <person name="Schleper C."/>
            <person name="Guy L."/>
            <person name="Ettema T.J."/>
        </authorList>
    </citation>
    <scope>NUCLEOTIDE SEQUENCE</scope>
</reference>
<gene>
    <name evidence="2" type="ORF">LCGC14_2468550</name>
</gene>
<dbReference type="AlphaFoldDB" id="A0A0F9E533"/>
<comment type="caution">
    <text evidence="2">The sequence shown here is derived from an EMBL/GenBank/DDBJ whole genome shotgun (WGS) entry which is preliminary data.</text>
</comment>
<name>A0A0F9E533_9ZZZZ</name>
<dbReference type="InterPro" id="IPR043732">
    <property type="entry name" value="DUF5675"/>
</dbReference>
<evidence type="ECO:0000313" key="2">
    <source>
        <dbReference type="EMBL" id="KKL19128.1"/>
    </source>
</evidence>
<sequence>MKLLTLERFLPSVHGTFGVMQVGNFVFFTLEEEWKNNQVNESCIPANTYELRLVKYYKGDFMTYEVMNVPGRTSIKFHPGNTEEDTQGCILLG</sequence>
<feature type="non-terminal residue" evidence="2">
    <location>
        <position position="93"/>
    </location>
</feature>
<organism evidence="2">
    <name type="scientific">marine sediment metagenome</name>
    <dbReference type="NCBI Taxonomy" id="412755"/>
    <lineage>
        <taxon>unclassified sequences</taxon>
        <taxon>metagenomes</taxon>
        <taxon>ecological metagenomes</taxon>
    </lineage>
</organism>
<feature type="domain" description="DUF5675" evidence="1">
    <location>
        <begin position="5"/>
        <end position="93"/>
    </location>
</feature>